<sequence>MLSVKSNVDFENSNITDVDEILKLKDLTTSSSTEPVAKNSTFFHEKNYPDHIFLNAAQIFQNIHVEKPPDKVVIKYRSGSGFTLPNFKDEKSQRWSYELAFSTLKYQDLLENILLDSGLYPCPSMADDTTSLMIVILYDYQDRKFQPRIISNKEELIPEVQEIEHYLFSYKTKLAASLARCRIKYDALTIDHFLPENVRKQEQRAFTLPLYAWINIAKASFEDICVTLKKEGYSKVNAVSELEGYAFCADEHCPDVLVFPPHLREELNNLQLYTEHKLMLQDKYHSLAVHSVKALLNMDDDILITNGCTGLTLAHMSMLTNQFACNIFVCGIKSETKESELQELFSRTECKNIKLLHENFMDIDPTDHRLQKAKIILLLPMCSGSGVSDPVEFILSEHRDAGLLQDFSQGAVAEDKLHILARQQMQELTHAIKFNKAQAIVYCTCSVYAQENENIVMKALELSVEGNKVQPYRLSPPVLPLCHQSEIMLASDKFFKMEPSELTSGCFLAVLSRERDPSETVSVKDVLARAAAKGLLEGVEMAKPPKKEDKKKKSKTVLQKNTSSASITQAKIAEFLNKESSNSNTKIPLSKQSSTILQKSVGQINSNIQNKRVLKQITSTVGLGTVKNTSSLSSMSKVFDKQTIMKPKPEDKMVALKPVEIVLPPVLLPFYSSTGNKAGNPSNLYPGFYRLNGVKNTLQNPLAPSLTILNKQKETLPFVVRHPRPWL</sequence>
<keyword evidence="1 5" id="KW-0489">Methyltransferase</keyword>
<feature type="active site" description="Nucleophile" evidence="1">
    <location>
        <position position="445"/>
    </location>
</feature>
<dbReference type="InterPro" id="IPR042620">
    <property type="entry name" value="NSUN7"/>
</dbReference>
<dbReference type="InterPro" id="IPR049561">
    <property type="entry name" value="NSUN5_7_fdxn-like"/>
</dbReference>
<dbReference type="Proteomes" id="UP000515159">
    <property type="component" value="Chromosome 1"/>
</dbReference>
<dbReference type="Gene3D" id="3.40.50.150">
    <property type="entry name" value="Vaccinia Virus protein VP39"/>
    <property type="match status" value="1"/>
</dbReference>
<feature type="region of interest" description="Disordered" evidence="2">
    <location>
        <begin position="542"/>
        <end position="562"/>
    </location>
</feature>
<keyword evidence="1" id="KW-0949">S-adenosyl-L-methionine</keyword>
<keyword evidence="4" id="KW-1185">Reference proteome</keyword>
<dbReference type="InParanoid" id="A0A6P8QX85"/>
<organism evidence="4 5">
    <name type="scientific">Geotrypetes seraphini</name>
    <name type="common">Gaboon caecilian</name>
    <name type="synonym">Caecilia seraphini</name>
    <dbReference type="NCBI Taxonomy" id="260995"/>
    <lineage>
        <taxon>Eukaryota</taxon>
        <taxon>Metazoa</taxon>
        <taxon>Chordata</taxon>
        <taxon>Craniata</taxon>
        <taxon>Vertebrata</taxon>
        <taxon>Euteleostomi</taxon>
        <taxon>Amphibia</taxon>
        <taxon>Gymnophiona</taxon>
        <taxon>Geotrypetes</taxon>
    </lineage>
</organism>
<dbReference type="PANTHER" id="PTHR14663">
    <property type="entry name" value="METHYLTRANSFERASE NSUN7-RELATED"/>
    <property type="match status" value="1"/>
</dbReference>
<accession>A0A6P8QX85</accession>
<dbReference type="InterPro" id="IPR001678">
    <property type="entry name" value="MeTrfase_RsmB-F_NOP2_dom"/>
</dbReference>
<dbReference type="KEGG" id="gsh:117361481"/>
<protein>
    <submittedName>
        <fullName evidence="5">Methyltransferase NSUN7 isoform X1</fullName>
    </submittedName>
</protein>
<dbReference type="PROSITE" id="PS51686">
    <property type="entry name" value="SAM_MT_RSMB_NOP"/>
    <property type="match status" value="1"/>
</dbReference>
<dbReference type="GeneID" id="117361481"/>
<dbReference type="GO" id="GO:0008168">
    <property type="term" value="F:methyltransferase activity"/>
    <property type="evidence" value="ECO:0007669"/>
    <property type="project" value="UniProtKB-KW"/>
</dbReference>
<evidence type="ECO:0000313" key="4">
    <source>
        <dbReference type="Proteomes" id="UP000515159"/>
    </source>
</evidence>
<evidence type="ECO:0000259" key="3">
    <source>
        <dbReference type="PROSITE" id="PS51686"/>
    </source>
</evidence>
<dbReference type="RefSeq" id="XP_033802777.1">
    <property type="nucleotide sequence ID" value="XM_033946886.1"/>
</dbReference>
<comment type="caution">
    <text evidence="1">Lacks conserved residue(s) required for the propagation of feature annotation.</text>
</comment>
<dbReference type="AlphaFoldDB" id="A0A6P8QX85"/>
<dbReference type="GO" id="GO:0032259">
    <property type="term" value="P:methylation"/>
    <property type="evidence" value="ECO:0007669"/>
    <property type="project" value="UniProtKB-KW"/>
</dbReference>
<dbReference type="PANTHER" id="PTHR14663:SF2">
    <property type="entry name" value="METHYLTRANSFERASE NSUN7-RELATED"/>
    <property type="match status" value="1"/>
</dbReference>
<dbReference type="Pfam" id="PF21148">
    <property type="entry name" value="NSUN5_fdxn-like"/>
    <property type="match status" value="1"/>
</dbReference>
<keyword evidence="1" id="KW-0808">Transferase</keyword>
<evidence type="ECO:0000256" key="1">
    <source>
        <dbReference type="PROSITE-ProRule" id="PRU01023"/>
    </source>
</evidence>
<keyword evidence="1" id="KW-0694">RNA-binding</keyword>
<gene>
    <name evidence="5" type="primary">NSUN7</name>
</gene>
<dbReference type="SUPFAM" id="SSF53335">
    <property type="entry name" value="S-adenosyl-L-methionine-dependent methyltransferases"/>
    <property type="match status" value="1"/>
</dbReference>
<dbReference type="FunCoup" id="A0A6P8QX85">
    <property type="interactions" value="110"/>
</dbReference>
<feature type="domain" description="SAM-dependent MTase RsmB/NOP-type" evidence="3">
    <location>
        <begin position="200"/>
        <end position="514"/>
    </location>
</feature>
<evidence type="ECO:0000313" key="5">
    <source>
        <dbReference type="RefSeq" id="XP_033802777.1"/>
    </source>
</evidence>
<dbReference type="InterPro" id="IPR029063">
    <property type="entry name" value="SAM-dependent_MTases_sf"/>
</dbReference>
<evidence type="ECO:0000256" key="2">
    <source>
        <dbReference type="SAM" id="MobiDB-lite"/>
    </source>
</evidence>
<dbReference type="OrthoDB" id="6817893at2759"/>
<dbReference type="CTD" id="79730"/>
<dbReference type="GO" id="GO:0003723">
    <property type="term" value="F:RNA binding"/>
    <property type="evidence" value="ECO:0007669"/>
    <property type="project" value="UniProtKB-UniRule"/>
</dbReference>
<name>A0A6P8QX85_GEOSA</name>
<reference evidence="5" key="1">
    <citation type="submission" date="2025-08" db="UniProtKB">
        <authorList>
            <consortium name="RefSeq"/>
        </authorList>
    </citation>
    <scope>IDENTIFICATION</scope>
</reference>
<dbReference type="Gene3D" id="3.30.70.1170">
    <property type="entry name" value="Sun protein, domain 3"/>
    <property type="match status" value="1"/>
</dbReference>
<proteinExistence type="inferred from homology"/>
<comment type="similarity">
    <text evidence="1">Belongs to the class I-like SAM-binding methyltransferase superfamily. RsmB/NOP family.</text>
</comment>